<organism evidence="1 2">
    <name type="scientific">Meloidogyne enterolobii</name>
    <name type="common">Root-knot nematode worm</name>
    <name type="synonym">Meloidogyne mayaguensis</name>
    <dbReference type="NCBI Taxonomy" id="390850"/>
    <lineage>
        <taxon>Eukaryota</taxon>
        <taxon>Metazoa</taxon>
        <taxon>Ecdysozoa</taxon>
        <taxon>Nematoda</taxon>
        <taxon>Chromadorea</taxon>
        <taxon>Rhabditida</taxon>
        <taxon>Tylenchina</taxon>
        <taxon>Tylenchomorpha</taxon>
        <taxon>Tylenchoidea</taxon>
        <taxon>Meloidogynidae</taxon>
        <taxon>Meloidogyninae</taxon>
        <taxon>Meloidogyne</taxon>
    </lineage>
</organism>
<evidence type="ECO:0000313" key="2">
    <source>
        <dbReference type="Proteomes" id="UP001497535"/>
    </source>
</evidence>
<proteinExistence type="predicted"/>
<sequence length="69" mass="8261">MPQKKEEIKVTERVGEEEIEGKIREEDKFEIKTTSTTTIKITLKVKEENKEDQLIEIAKIWRVEQVRNF</sequence>
<accession>A0ACB0XS80</accession>
<comment type="caution">
    <text evidence="1">The sequence shown here is derived from an EMBL/GenBank/DDBJ whole genome shotgun (WGS) entry which is preliminary data.</text>
</comment>
<protein>
    <submittedName>
        <fullName evidence="1">Uncharacterized protein</fullName>
    </submittedName>
</protein>
<evidence type="ECO:0000313" key="1">
    <source>
        <dbReference type="EMBL" id="CAK5014897.1"/>
    </source>
</evidence>
<dbReference type="Proteomes" id="UP001497535">
    <property type="component" value="Unassembled WGS sequence"/>
</dbReference>
<reference evidence="1" key="1">
    <citation type="submission" date="2023-11" db="EMBL/GenBank/DDBJ databases">
        <authorList>
            <person name="Poullet M."/>
        </authorList>
    </citation>
    <scope>NUCLEOTIDE SEQUENCE</scope>
    <source>
        <strain evidence="1">E1834</strain>
    </source>
</reference>
<gene>
    <name evidence="1" type="ORF">MENTE1834_LOCUS2854</name>
</gene>
<name>A0ACB0XS80_MELEN</name>
<keyword evidence="2" id="KW-1185">Reference proteome</keyword>
<dbReference type="EMBL" id="CAVMJV010000002">
    <property type="protein sequence ID" value="CAK5014897.1"/>
    <property type="molecule type" value="Genomic_DNA"/>
</dbReference>